<accession>A0A918U646</accession>
<name>A0A918U646_9ACTN</name>
<keyword evidence="4" id="KW-1185">Reference proteome</keyword>
<evidence type="ECO:0008006" key="5">
    <source>
        <dbReference type="Google" id="ProtNLM"/>
    </source>
</evidence>
<reference evidence="3" key="2">
    <citation type="submission" date="2020-09" db="EMBL/GenBank/DDBJ databases">
        <authorList>
            <person name="Sun Q."/>
            <person name="Ohkuma M."/>
        </authorList>
    </citation>
    <scope>NUCLEOTIDE SEQUENCE</scope>
    <source>
        <strain evidence="3">JCM 4790</strain>
    </source>
</reference>
<evidence type="ECO:0000313" key="3">
    <source>
        <dbReference type="EMBL" id="GGY00819.1"/>
    </source>
</evidence>
<proteinExistence type="predicted"/>
<protein>
    <recommendedName>
        <fullName evidence="5">Transposase</fullName>
    </recommendedName>
</protein>
<evidence type="ECO:0000259" key="1">
    <source>
        <dbReference type="Pfam" id="PF01548"/>
    </source>
</evidence>
<dbReference type="GO" id="GO:0003677">
    <property type="term" value="F:DNA binding"/>
    <property type="evidence" value="ECO:0007669"/>
    <property type="project" value="InterPro"/>
</dbReference>
<comment type="caution">
    <text evidence="3">The sequence shown here is derived from an EMBL/GenBank/DDBJ whole genome shotgun (WGS) entry which is preliminary data.</text>
</comment>
<sequence length="223" mass="23559">MENAGGLGRHLAQWLIARGESVVGMPAAATSCVRELSRGGRRKNDRTDAAAAATVACLQGDGRDVEPEDHTTALAPLDERRVNPARTGVRTVHQLHALLRDLLPGGAPTQLSADPAATLLRAVRPVGDVEAVRKDIAWDLVAEIRKLDKQLTDNAARMQSLVEASGSALTDTPGIGPVRAARLIGRTRRAHRFPTSAAFANYAGATSVEIARAEGPPPALPLR</sequence>
<dbReference type="RefSeq" id="WP_190193770.1">
    <property type="nucleotide sequence ID" value="NZ_BMVU01000044.1"/>
</dbReference>
<dbReference type="PANTHER" id="PTHR33055:SF3">
    <property type="entry name" value="PUTATIVE TRANSPOSASE FOR IS117-RELATED"/>
    <property type="match status" value="1"/>
</dbReference>
<dbReference type="EMBL" id="BMVU01000044">
    <property type="protein sequence ID" value="GGY00819.1"/>
    <property type="molecule type" value="Genomic_DNA"/>
</dbReference>
<dbReference type="Pfam" id="PF01548">
    <property type="entry name" value="DEDD_Tnp_IS110"/>
    <property type="match status" value="1"/>
</dbReference>
<reference evidence="3" key="1">
    <citation type="journal article" date="2014" name="Int. J. Syst. Evol. Microbiol.">
        <title>Complete genome sequence of Corynebacterium casei LMG S-19264T (=DSM 44701T), isolated from a smear-ripened cheese.</title>
        <authorList>
            <consortium name="US DOE Joint Genome Institute (JGI-PGF)"/>
            <person name="Walter F."/>
            <person name="Albersmeier A."/>
            <person name="Kalinowski J."/>
            <person name="Ruckert C."/>
        </authorList>
    </citation>
    <scope>NUCLEOTIDE SEQUENCE</scope>
    <source>
        <strain evidence="3">JCM 4790</strain>
    </source>
</reference>
<dbReference type="InterPro" id="IPR003346">
    <property type="entry name" value="Transposase_20"/>
</dbReference>
<dbReference type="AlphaFoldDB" id="A0A918U646"/>
<dbReference type="Pfam" id="PF02371">
    <property type="entry name" value="Transposase_20"/>
    <property type="match status" value="1"/>
</dbReference>
<dbReference type="GO" id="GO:0004803">
    <property type="term" value="F:transposase activity"/>
    <property type="evidence" value="ECO:0007669"/>
    <property type="project" value="InterPro"/>
</dbReference>
<evidence type="ECO:0000313" key="4">
    <source>
        <dbReference type="Proteomes" id="UP000619244"/>
    </source>
</evidence>
<dbReference type="PANTHER" id="PTHR33055">
    <property type="entry name" value="TRANSPOSASE FOR INSERTION SEQUENCE ELEMENT IS1111A"/>
    <property type="match status" value="1"/>
</dbReference>
<dbReference type="InterPro" id="IPR002525">
    <property type="entry name" value="Transp_IS110-like_N"/>
</dbReference>
<evidence type="ECO:0000259" key="2">
    <source>
        <dbReference type="Pfam" id="PF02371"/>
    </source>
</evidence>
<organism evidence="3 4">
    <name type="scientific">Streptomyces minutiscleroticus</name>
    <dbReference type="NCBI Taxonomy" id="68238"/>
    <lineage>
        <taxon>Bacteria</taxon>
        <taxon>Bacillati</taxon>
        <taxon>Actinomycetota</taxon>
        <taxon>Actinomycetes</taxon>
        <taxon>Kitasatosporales</taxon>
        <taxon>Streptomycetaceae</taxon>
        <taxon>Streptomyces</taxon>
    </lineage>
</organism>
<gene>
    <name evidence="3" type="ORF">GCM10010358_63430</name>
</gene>
<dbReference type="InterPro" id="IPR047650">
    <property type="entry name" value="Transpos_IS110"/>
</dbReference>
<dbReference type="GO" id="GO:0006313">
    <property type="term" value="P:DNA transposition"/>
    <property type="evidence" value="ECO:0007669"/>
    <property type="project" value="InterPro"/>
</dbReference>
<feature type="domain" description="Transposase IS116/IS110/IS902 C-terminal" evidence="2">
    <location>
        <begin position="168"/>
        <end position="209"/>
    </location>
</feature>
<feature type="domain" description="Transposase IS110-like N-terminal" evidence="1">
    <location>
        <begin position="1"/>
        <end position="104"/>
    </location>
</feature>
<dbReference type="Proteomes" id="UP000619244">
    <property type="component" value="Unassembled WGS sequence"/>
</dbReference>